<sequence>MSYLEIQDLTQSYQNIHVLEHLSINVEEGKFISLLGPSGCGKSTLLRSICGLLRADSGKIIVDGKDITYESVQKRNIGMVFQSYALFPNMTVYENIAFGLKVQKIKPDEIKKKVLYYLDLVSLNGKENRYPNELSGGQQQRVALARAIVNQPKILLLDEPLSALDAQIRRRLRGLIRELQQKLKMTVLFVTHDQEEAIAISDYIYVMNNGKFEQSDTPEDLYLRPKTKFVAGFIGNYNVLTHQQLIDILEKSDNNDKIEKADVYAIRPEAFIKQSAGNSECLTLKGVVKEKNMIGNTIRYAIDVHDVTITYEMLHQPESHSELGQEVTLYLRHSDVLPLKD</sequence>
<dbReference type="RefSeq" id="WP_023509498.1">
    <property type="nucleotide sequence ID" value="NZ_AWTC01000004.1"/>
</dbReference>
<evidence type="ECO:0000256" key="7">
    <source>
        <dbReference type="ARBA" id="ARBA00070305"/>
    </source>
</evidence>
<accession>V6IYV9</accession>
<dbReference type="InterPro" id="IPR003439">
    <property type="entry name" value="ABC_transporter-like_ATP-bd"/>
</dbReference>
<name>V6IYV9_9BACL</name>
<dbReference type="PATRIC" id="fig|1395513.3.peg.1233"/>
<keyword evidence="10" id="KW-1185">Reference proteome</keyword>
<dbReference type="InterPro" id="IPR027417">
    <property type="entry name" value="P-loop_NTPase"/>
</dbReference>
<dbReference type="eggNOG" id="COG3842">
    <property type="taxonomic scope" value="Bacteria"/>
</dbReference>
<dbReference type="Gene3D" id="3.40.50.300">
    <property type="entry name" value="P-loop containing nucleotide triphosphate hydrolases"/>
    <property type="match status" value="1"/>
</dbReference>
<comment type="caution">
    <text evidence="9">The sequence shown here is derived from an EMBL/GenBank/DDBJ whole genome shotgun (WGS) entry which is preliminary data.</text>
</comment>
<dbReference type="PROSITE" id="PS50893">
    <property type="entry name" value="ABC_TRANSPORTER_2"/>
    <property type="match status" value="1"/>
</dbReference>
<dbReference type="STRING" id="1395513.P343_06030"/>
<dbReference type="Pfam" id="PF00005">
    <property type="entry name" value="ABC_tran"/>
    <property type="match status" value="1"/>
</dbReference>
<dbReference type="SMART" id="SM00382">
    <property type="entry name" value="AAA"/>
    <property type="match status" value="1"/>
</dbReference>
<dbReference type="InterPro" id="IPR003593">
    <property type="entry name" value="AAA+_ATPase"/>
</dbReference>
<evidence type="ECO:0000313" key="10">
    <source>
        <dbReference type="Proteomes" id="UP000018296"/>
    </source>
</evidence>
<reference evidence="9 10" key="1">
    <citation type="journal article" date="2013" name="Genome Announc.">
        <title>Genome Sequence of Sporolactobacillus laevolacticus DSM442, an Efficient Polymer-Grade D-Lactate Producer from Agricultural Waste Cottonseed as a Nitrogen Source.</title>
        <authorList>
            <person name="Wang H."/>
            <person name="Wang L."/>
            <person name="Ju J."/>
            <person name="Yu B."/>
            <person name="Ma Y."/>
        </authorList>
    </citation>
    <scope>NUCLEOTIDE SEQUENCE [LARGE SCALE GENOMIC DNA]</scope>
    <source>
        <strain evidence="9 10">DSM 442</strain>
    </source>
</reference>
<proteinExistence type="predicted"/>
<dbReference type="Proteomes" id="UP000018296">
    <property type="component" value="Unassembled WGS sequence"/>
</dbReference>
<protein>
    <recommendedName>
        <fullName evidence="7">Carnitine transport ATP-binding protein OpuCA</fullName>
        <ecNumber evidence="6">7.6.2.9</ecNumber>
    </recommendedName>
</protein>
<dbReference type="InterPro" id="IPR013611">
    <property type="entry name" value="Transp-assoc_OB_typ2"/>
</dbReference>
<dbReference type="PROSITE" id="PS00211">
    <property type="entry name" value="ABC_TRANSPORTER_1"/>
    <property type="match status" value="1"/>
</dbReference>
<keyword evidence="2" id="KW-0547">Nucleotide-binding</keyword>
<evidence type="ECO:0000256" key="4">
    <source>
        <dbReference type="ARBA" id="ARBA00052482"/>
    </source>
</evidence>
<evidence type="ECO:0000256" key="2">
    <source>
        <dbReference type="ARBA" id="ARBA00022741"/>
    </source>
</evidence>
<keyword evidence="1" id="KW-0813">Transport</keyword>
<dbReference type="GO" id="GO:0015418">
    <property type="term" value="F:ABC-type quaternary ammonium compound transporting activity"/>
    <property type="evidence" value="ECO:0007669"/>
    <property type="project" value="UniProtKB-EC"/>
</dbReference>
<evidence type="ECO:0000256" key="6">
    <source>
        <dbReference type="ARBA" id="ARBA00066388"/>
    </source>
</evidence>
<comment type="catalytic activity">
    <reaction evidence="4">
        <text>a quaternary ammonium(out) + ATP + H2O = a quaternary ammonium(in) + ADP + phosphate + H(+)</text>
        <dbReference type="Rhea" id="RHEA:11036"/>
        <dbReference type="ChEBI" id="CHEBI:15377"/>
        <dbReference type="ChEBI" id="CHEBI:15378"/>
        <dbReference type="ChEBI" id="CHEBI:30616"/>
        <dbReference type="ChEBI" id="CHEBI:35267"/>
        <dbReference type="ChEBI" id="CHEBI:43474"/>
        <dbReference type="ChEBI" id="CHEBI:456216"/>
        <dbReference type="EC" id="7.6.2.9"/>
    </reaction>
</comment>
<dbReference type="InterPro" id="IPR050093">
    <property type="entry name" value="ABC_SmlMolc_Importer"/>
</dbReference>
<dbReference type="GO" id="GO:0005524">
    <property type="term" value="F:ATP binding"/>
    <property type="evidence" value="ECO:0007669"/>
    <property type="project" value="UniProtKB-KW"/>
</dbReference>
<evidence type="ECO:0000256" key="3">
    <source>
        <dbReference type="ARBA" id="ARBA00022840"/>
    </source>
</evidence>
<organism evidence="9 10">
    <name type="scientific">Sporolactobacillus laevolacticus DSM 442</name>
    <dbReference type="NCBI Taxonomy" id="1395513"/>
    <lineage>
        <taxon>Bacteria</taxon>
        <taxon>Bacillati</taxon>
        <taxon>Bacillota</taxon>
        <taxon>Bacilli</taxon>
        <taxon>Bacillales</taxon>
        <taxon>Sporolactobacillaceae</taxon>
        <taxon>Sporolactobacillus</taxon>
    </lineage>
</organism>
<dbReference type="InterPro" id="IPR008995">
    <property type="entry name" value="Mo/tungstate-bd_C_term_dom"/>
</dbReference>
<dbReference type="GO" id="GO:0043190">
    <property type="term" value="C:ATP-binding cassette (ABC) transporter complex"/>
    <property type="evidence" value="ECO:0007669"/>
    <property type="project" value="InterPro"/>
</dbReference>
<evidence type="ECO:0000256" key="5">
    <source>
        <dbReference type="ARBA" id="ARBA00063934"/>
    </source>
</evidence>
<dbReference type="EC" id="7.6.2.9" evidence="6"/>
<dbReference type="SUPFAM" id="SSF50331">
    <property type="entry name" value="MOP-like"/>
    <property type="match status" value="1"/>
</dbReference>
<dbReference type="GO" id="GO:0016887">
    <property type="term" value="F:ATP hydrolysis activity"/>
    <property type="evidence" value="ECO:0007669"/>
    <property type="project" value="InterPro"/>
</dbReference>
<evidence type="ECO:0000259" key="8">
    <source>
        <dbReference type="PROSITE" id="PS50893"/>
    </source>
</evidence>
<dbReference type="SUPFAM" id="SSF52540">
    <property type="entry name" value="P-loop containing nucleoside triphosphate hydrolases"/>
    <property type="match status" value="1"/>
</dbReference>
<dbReference type="FunFam" id="3.40.50.300:FF:000425">
    <property type="entry name" value="Probable ABC transporter, ATP-binding subunit"/>
    <property type="match status" value="1"/>
</dbReference>
<dbReference type="AlphaFoldDB" id="V6IYV9"/>
<dbReference type="OrthoDB" id="9790614at2"/>
<dbReference type="PANTHER" id="PTHR42781:SF4">
    <property type="entry name" value="SPERMIDINE_PUTRESCINE IMPORT ATP-BINDING PROTEIN POTA"/>
    <property type="match status" value="1"/>
</dbReference>
<gene>
    <name evidence="9" type="ORF">P343_06030</name>
</gene>
<feature type="domain" description="ABC transporter" evidence="8">
    <location>
        <begin position="4"/>
        <end position="234"/>
    </location>
</feature>
<comment type="subunit">
    <text evidence="5">The complex is composed of two ATP-binding proteins (OpuCA), two transmembrane proteins (OpuCB and OpuCD) and a solute-binding protein (OpuCC).</text>
</comment>
<keyword evidence="3 9" id="KW-0067">ATP-binding</keyword>
<evidence type="ECO:0000256" key="1">
    <source>
        <dbReference type="ARBA" id="ARBA00022448"/>
    </source>
</evidence>
<evidence type="ECO:0000313" key="9">
    <source>
        <dbReference type="EMBL" id="EST12673.1"/>
    </source>
</evidence>
<dbReference type="Pfam" id="PF08402">
    <property type="entry name" value="TOBE_2"/>
    <property type="match status" value="1"/>
</dbReference>
<dbReference type="InterPro" id="IPR017871">
    <property type="entry name" value="ABC_transporter-like_CS"/>
</dbReference>
<dbReference type="EMBL" id="AWTC01000004">
    <property type="protein sequence ID" value="EST12673.1"/>
    <property type="molecule type" value="Genomic_DNA"/>
</dbReference>
<dbReference type="PANTHER" id="PTHR42781">
    <property type="entry name" value="SPERMIDINE/PUTRESCINE IMPORT ATP-BINDING PROTEIN POTA"/>
    <property type="match status" value="1"/>
</dbReference>